<reference evidence="2" key="1">
    <citation type="submission" date="2019-11" db="EMBL/GenBank/DDBJ databases">
        <title>Lipid analysis of CO2-rich subsurface aquifers suggests an autotrophy-based deep biosphere with lysolipids enriched in CPR bacteria.</title>
        <authorList>
            <person name="Probst A.J."/>
            <person name="Elling F.J."/>
            <person name="Castelle C.J."/>
            <person name="Zhu Q."/>
            <person name="Elvert M."/>
            <person name="Birarda G."/>
            <person name="Holman H.-Y."/>
            <person name="Lane K.R."/>
            <person name="Ladd B."/>
            <person name="Ryan M.C."/>
            <person name="Woyke T."/>
            <person name="Hinrichs K.-U."/>
            <person name="Banfield J.F."/>
        </authorList>
    </citation>
    <scope>NUCLEOTIDE SEQUENCE</scope>
    <source>
        <strain evidence="1">CG_2015-01_33_1645</strain>
        <strain evidence="2">CG_2015-04_33_537</strain>
    </source>
</reference>
<organism evidence="2 3">
    <name type="scientific">Candidatus Altarchaeum hamiconexum</name>
    <dbReference type="NCBI Taxonomy" id="1803513"/>
    <lineage>
        <taxon>Archaea</taxon>
        <taxon>Candidatus Altarchaeota</taxon>
        <taxon>Candidatus Altiarchaeia</taxon>
        <taxon>Candidatus Altarchaeales</taxon>
        <taxon>Candidatus Altarchaeaceae</taxon>
        <taxon>Candidatus Altarchaeum</taxon>
    </lineage>
</organism>
<dbReference type="Proteomes" id="UP000738826">
    <property type="component" value="Unassembled WGS sequence"/>
</dbReference>
<accession>A0A8J7YZT9</accession>
<evidence type="ECO:0000313" key="1">
    <source>
        <dbReference type="EMBL" id="NCN65493.1"/>
    </source>
</evidence>
<comment type="caution">
    <text evidence="2">The sequence shown here is derived from an EMBL/GenBank/DDBJ whole genome shotgun (WGS) entry which is preliminary data.</text>
</comment>
<evidence type="ECO:0000313" key="3">
    <source>
        <dbReference type="Proteomes" id="UP000738826"/>
    </source>
</evidence>
<dbReference type="AlphaFoldDB" id="A0A8J7YZT9"/>
<proteinExistence type="predicted"/>
<dbReference type="Proteomes" id="UP000768163">
    <property type="component" value="Unassembled WGS sequence"/>
</dbReference>
<gene>
    <name evidence="2" type="ORF">GW779_03990</name>
    <name evidence="1" type="ORF">GW910_05480</name>
</gene>
<dbReference type="EMBL" id="JAACVF010000148">
    <property type="protein sequence ID" value="NCN65493.1"/>
    <property type="molecule type" value="Genomic_DNA"/>
</dbReference>
<protein>
    <submittedName>
        <fullName evidence="2">Uncharacterized protein</fullName>
    </submittedName>
</protein>
<name>A0A8J7YZT9_9ARCH</name>
<dbReference type="EMBL" id="JAACQH010000080">
    <property type="protein sequence ID" value="NCS91556.1"/>
    <property type="molecule type" value="Genomic_DNA"/>
</dbReference>
<evidence type="ECO:0000313" key="2">
    <source>
        <dbReference type="EMBL" id="NCS91556.1"/>
    </source>
</evidence>
<sequence>MQSKKQNFAYGPTLNTVLLVEDTLKNIDKIVITLAELKKILPKKINHNTLKIIFEYLEDNNKIIAGTKEITWIHNRNLNLRKAIDNGLEL</sequence>